<name>A0ABT4AD42_9BACT</name>
<feature type="transmembrane region" description="Helical" evidence="1">
    <location>
        <begin position="126"/>
        <end position="144"/>
    </location>
</feature>
<keyword evidence="1" id="KW-0472">Membrane</keyword>
<evidence type="ECO:0008006" key="4">
    <source>
        <dbReference type="Google" id="ProtNLM"/>
    </source>
</evidence>
<keyword evidence="1" id="KW-0812">Transmembrane</keyword>
<protein>
    <recommendedName>
        <fullName evidence="4">Zinc-finger domain-containing protein</fullName>
    </recommendedName>
</protein>
<organism evidence="2 3">
    <name type="scientific">Archangium lansingense</name>
    <dbReference type="NCBI Taxonomy" id="2995310"/>
    <lineage>
        <taxon>Bacteria</taxon>
        <taxon>Pseudomonadati</taxon>
        <taxon>Myxococcota</taxon>
        <taxon>Myxococcia</taxon>
        <taxon>Myxococcales</taxon>
        <taxon>Cystobacterineae</taxon>
        <taxon>Archangiaceae</taxon>
        <taxon>Archangium</taxon>
    </lineage>
</organism>
<accession>A0ABT4AD42</accession>
<sequence length="248" mass="26790">MRENNNGNQKESCASHQQTLIDVSFADKHGPPAFLKHIEECAACAAELEENRQLLTACEKGTLPKADVEFVDRVMAAVTASSEPQPPVLQVRPTGFGPQSVAGPRQPALESHPHGRYRFRLESVRLSVWFSCSIMLLLCLSLGSERGFSNAVRLVEQLEIVGASQGSLSTSVAVSSLEDAEDATMSSGVQMHPVPHPSAPRMIHPQPDTGIHPNIRKADVRMRARKLELPVAAARKQGVACETADCGP</sequence>
<dbReference type="EMBL" id="JAPNKA010000001">
    <property type="protein sequence ID" value="MCY1079592.1"/>
    <property type="molecule type" value="Genomic_DNA"/>
</dbReference>
<evidence type="ECO:0000313" key="3">
    <source>
        <dbReference type="Proteomes" id="UP001207654"/>
    </source>
</evidence>
<comment type="caution">
    <text evidence="2">The sequence shown here is derived from an EMBL/GenBank/DDBJ whole genome shotgun (WGS) entry which is preliminary data.</text>
</comment>
<evidence type="ECO:0000256" key="1">
    <source>
        <dbReference type="SAM" id="Phobius"/>
    </source>
</evidence>
<gene>
    <name evidence="2" type="ORF">OV287_34545</name>
</gene>
<proteinExistence type="predicted"/>
<dbReference type="RefSeq" id="WP_267538301.1">
    <property type="nucleotide sequence ID" value="NZ_JAPNKA010000001.1"/>
</dbReference>
<dbReference type="Proteomes" id="UP001207654">
    <property type="component" value="Unassembled WGS sequence"/>
</dbReference>
<reference evidence="2 3" key="1">
    <citation type="submission" date="2022-11" db="EMBL/GenBank/DDBJ databases">
        <title>Minimal conservation of predation-associated metabolite biosynthetic gene clusters underscores biosynthetic potential of Myxococcota including descriptions for ten novel species: Archangium lansinium sp. nov., Myxococcus landrumus sp. nov., Nannocystis bai.</title>
        <authorList>
            <person name="Ahearne A."/>
            <person name="Stevens C."/>
            <person name="Phillips K."/>
        </authorList>
    </citation>
    <scope>NUCLEOTIDE SEQUENCE [LARGE SCALE GENOMIC DNA]</scope>
    <source>
        <strain evidence="2 3">MIWBW</strain>
    </source>
</reference>
<keyword evidence="3" id="KW-1185">Reference proteome</keyword>
<evidence type="ECO:0000313" key="2">
    <source>
        <dbReference type="EMBL" id="MCY1079592.1"/>
    </source>
</evidence>
<keyword evidence="1" id="KW-1133">Transmembrane helix</keyword>